<dbReference type="PANTHER" id="PTHR42917">
    <property type="entry name" value="2,4-DIENOYL-COA REDUCTASE"/>
    <property type="match status" value="1"/>
</dbReference>
<feature type="domain" description="NADH:flavin oxidoreductase/NADH oxidase N-terminal" evidence="10">
    <location>
        <begin position="9"/>
        <end position="353"/>
    </location>
</feature>
<gene>
    <name evidence="12" type="ORF">KCX82_05680</name>
</gene>
<dbReference type="Pfam" id="PF00724">
    <property type="entry name" value="Oxidored_FMN"/>
    <property type="match status" value="1"/>
</dbReference>
<name>A0A8J8B131_9FIRM</name>
<keyword evidence="5" id="KW-0288">FMN</keyword>
<accession>A0A8J8B131</accession>
<evidence type="ECO:0000313" key="13">
    <source>
        <dbReference type="Proteomes" id="UP000675664"/>
    </source>
</evidence>
<dbReference type="InterPro" id="IPR001155">
    <property type="entry name" value="OxRdtase_FMN_N"/>
</dbReference>
<dbReference type="Gene3D" id="3.50.50.60">
    <property type="entry name" value="FAD/NAD(P)-binding domain"/>
    <property type="match status" value="1"/>
</dbReference>
<dbReference type="Gene3D" id="3.40.50.720">
    <property type="entry name" value="NAD(P)-binding Rossmann-like Domain"/>
    <property type="match status" value="1"/>
</dbReference>
<dbReference type="SUPFAM" id="SSF51395">
    <property type="entry name" value="FMN-linked oxidoreductases"/>
    <property type="match status" value="1"/>
</dbReference>
<dbReference type="SUPFAM" id="SSF51971">
    <property type="entry name" value="Nucleotide-binding domain"/>
    <property type="match status" value="1"/>
</dbReference>
<dbReference type="InterPro" id="IPR023753">
    <property type="entry name" value="FAD/NAD-binding_dom"/>
</dbReference>
<protein>
    <submittedName>
        <fullName evidence="12">FAD-dependent oxidoreductase</fullName>
    </submittedName>
</protein>
<keyword evidence="6" id="KW-0479">Metal-binding</keyword>
<evidence type="ECO:0000256" key="9">
    <source>
        <dbReference type="ARBA" id="ARBA00023014"/>
    </source>
</evidence>
<reference evidence="12" key="2">
    <citation type="submission" date="2021-04" db="EMBL/GenBank/DDBJ databases">
        <authorList>
            <person name="Liu J."/>
        </authorList>
    </citation>
    <scope>NUCLEOTIDE SEQUENCE</scope>
    <source>
        <strain evidence="12">BAD-6</strain>
    </source>
</reference>
<keyword evidence="13" id="KW-1185">Reference proteome</keyword>
<keyword evidence="4" id="KW-0285">Flavoprotein</keyword>
<dbReference type="PRINTS" id="PR00419">
    <property type="entry name" value="ADXRDTASE"/>
</dbReference>
<keyword evidence="9" id="KW-0411">Iron-sulfur</keyword>
<dbReference type="GO" id="GO:0046872">
    <property type="term" value="F:metal ion binding"/>
    <property type="evidence" value="ECO:0007669"/>
    <property type="project" value="UniProtKB-KW"/>
</dbReference>
<evidence type="ECO:0000256" key="1">
    <source>
        <dbReference type="ARBA" id="ARBA00001917"/>
    </source>
</evidence>
<evidence type="ECO:0000259" key="10">
    <source>
        <dbReference type="Pfam" id="PF00724"/>
    </source>
</evidence>
<comment type="similarity">
    <text evidence="3">In the N-terminal section; belongs to the NADH:flavin oxidoreductase/NADH oxidase family.</text>
</comment>
<dbReference type="EMBL" id="JAGSND010000003">
    <property type="protein sequence ID" value="MBR0597352.1"/>
    <property type="molecule type" value="Genomic_DNA"/>
</dbReference>
<evidence type="ECO:0000256" key="8">
    <source>
        <dbReference type="ARBA" id="ARBA00023004"/>
    </source>
</evidence>
<evidence type="ECO:0000256" key="3">
    <source>
        <dbReference type="ARBA" id="ARBA00011048"/>
    </source>
</evidence>
<evidence type="ECO:0000256" key="2">
    <source>
        <dbReference type="ARBA" id="ARBA00001966"/>
    </source>
</evidence>
<dbReference type="CDD" id="cd02803">
    <property type="entry name" value="OYE_like_FMN_family"/>
    <property type="match status" value="1"/>
</dbReference>
<dbReference type="InterPro" id="IPR013785">
    <property type="entry name" value="Aldolase_TIM"/>
</dbReference>
<dbReference type="GO" id="GO:0010181">
    <property type="term" value="F:FMN binding"/>
    <property type="evidence" value="ECO:0007669"/>
    <property type="project" value="InterPro"/>
</dbReference>
<dbReference type="InterPro" id="IPR051793">
    <property type="entry name" value="NADH:flavin_oxidoreductase"/>
</dbReference>
<dbReference type="PANTHER" id="PTHR42917:SF2">
    <property type="entry name" value="2,4-DIENOYL-COA REDUCTASE [(2E)-ENOYL-COA-PRODUCING]"/>
    <property type="match status" value="1"/>
</dbReference>
<feature type="domain" description="FAD/NAD(P)-binding" evidence="11">
    <location>
        <begin position="399"/>
        <end position="660"/>
    </location>
</feature>
<dbReference type="GO" id="GO:0051536">
    <property type="term" value="F:iron-sulfur cluster binding"/>
    <property type="evidence" value="ECO:0007669"/>
    <property type="project" value="UniProtKB-KW"/>
</dbReference>
<dbReference type="Proteomes" id="UP000675664">
    <property type="component" value="Unassembled WGS sequence"/>
</dbReference>
<proteinExistence type="inferred from homology"/>
<dbReference type="InterPro" id="IPR036188">
    <property type="entry name" value="FAD/NAD-bd_sf"/>
</dbReference>
<evidence type="ECO:0000256" key="7">
    <source>
        <dbReference type="ARBA" id="ARBA00023002"/>
    </source>
</evidence>
<reference evidence="12" key="1">
    <citation type="submission" date="2021-04" db="EMBL/GenBank/DDBJ databases">
        <title>Sinoanaerobacter chloroacetimidivorans sp. nov., an obligate anaerobic bacterium isolated from anaerobic sludge.</title>
        <authorList>
            <person name="Bao Y."/>
        </authorList>
    </citation>
    <scope>NUCLEOTIDE SEQUENCE</scope>
    <source>
        <strain evidence="12">BAD-6</strain>
    </source>
</reference>
<evidence type="ECO:0000256" key="4">
    <source>
        <dbReference type="ARBA" id="ARBA00022630"/>
    </source>
</evidence>
<dbReference type="SUPFAM" id="SSF51905">
    <property type="entry name" value="FAD/NAD(P)-binding domain"/>
    <property type="match status" value="1"/>
</dbReference>
<organism evidence="12 13">
    <name type="scientific">Sinanaerobacter chloroacetimidivorans</name>
    <dbReference type="NCBI Taxonomy" id="2818044"/>
    <lineage>
        <taxon>Bacteria</taxon>
        <taxon>Bacillati</taxon>
        <taxon>Bacillota</taxon>
        <taxon>Clostridia</taxon>
        <taxon>Peptostreptococcales</taxon>
        <taxon>Anaerovoracaceae</taxon>
        <taxon>Sinanaerobacter</taxon>
    </lineage>
</organism>
<sequence>MQSQKYEHLFQPLKIGNMVIPNRICHVPTDISSSNADGSVSERDIHHHSQIAKGGTGLIIVGATTPDSATGRPTVTCLVADNDNYIPGLTRLAASMHKYGAKCIVQLQHPGRQCAIPRYNTMSTNDMVVKLPWSAGHEIVFENAEEKGKAVRGITTEECLDMIDKFSDAAWRVKQAGFDGVELHAAHGYLISQFMSPYLNRRNDRFGGSFENRMRFPLAIVASIQKKCGKDFPIFVRYSIDEFLEGSRRLDESVLVAQEFEKAGVACLDLSCCIQETPGAGFCPMQYDEGWQVEAAYTIKKSVSIPTICNRVLRNPEYCEGILAEGKADMVGLSRQLLADPYWSIKAALGKEDEIRKCISCLTGCWQESMMAKREIQCAINPACGHMEFDKLEPAKKPMKVAVVGGGPAGMEAARMATVRGHQVTIFEKTGELGGAILGCCVVPGKEKMKWYADWVRLQIKKLGVQVKLNHTPDIDELRNFDIILNATGSVSYLPDCIGNDNPIVVPFQKVLACPKKTCEHHPGDREMHKTGEKVLIWGDHFAAVDTAEFLAGIGKEVTVVTEEKELGSRLEVIHMYVTRKNFRQEHAEGLEGKTIYQHPVTVHENTTVYQIKDKSVVLIDRDFNKFEIEADTIVNCHVRPNHAFFDELAAAGLPVVNAGDAVSVRNLHAAVDEGALFGLKLDEDSLLFNPNHSVINELPLDVYGMLTR</sequence>
<evidence type="ECO:0000313" key="12">
    <source>
        <dbReference type="EMBL" id="MBR0597352.1"/>
    </source>
</evidence>
<evidence type="ECO:0000256" key="6">
    <source>
        <dbReference type="ARBA" id="ARBA00022723"/>
    </source>
</evidence>
<comment type="caution">
    <text evidence="12">The sequence shown here is derived from an EMBL/GenBank/DDBJ whole genome shotgun (WGS) entry which is preliminary data.</text>
</comment>
<dbReference type="Gene3D" id="3.20.20.70">
    <property type="entry name" value="Aldolase class I"/>
    <property type="match status" value="1"/>
</dbReference>
<dbReference type="Pfam" id="PF07992">
    <property type="entry name" value="Pyr_redox_2"/>
    <property type="match status" value="1"/>
</dbReference>
<evidence type="ECO:0000259" key="11">
    <source>
        <dbReference type="Pfam" id="PF07992"/>
    </source>
</evidence>
<evidence type="ECO:0000256" key="5">
    <source>
        <dbReference type="ARBA" id="ARBA00022643"/>
    </source>
</evidence>
<comment type="cofactor">
    <cofactor evidence="1">
        <name>FMN</name>
        <dbReference type="ChEBI" id="CHEBI:58210"/>
    </cofactor>
</comment>
<comment type="cofactor">
    <cofactor evidence="2">
        <name>[4Fe-4S] cluster</name>
        <dbReference type="ChEBI" id="CHEBI:49883"/>
    </cofactor>
</comment>
<keyword evidence="8" id="KW-0408">Iron</keyword>
<dbReference type="RefSeq" id="WP_227017490.1">
    <property type="nucleotide sequence ID" value="NZ_JAGSND010000003.1"/>
</dbReference>
<dbReference type="AlphaFoldDB" id="A0A8J8B131"/>
<dbReference type="GO" id="GO:0016491">
    <property type="term" value="F:oxidoreductase activity"/>
    <property type="evidence" value="ECO:0007669"/>
    <property type="project" value="UniProtKB-KW"/>
</dbReference>
<keyword evidence="7" id="KW-0560">Oxidoreductase</keyword>